<dbReference type="NCBIfam" id="TIGR02644">
    <property type="entry name" value="Y_phosphoryl"/>
    <property type="match status" value="1"/>
</dbReference>
<proteinExistence type="inferred from homology"/>
<evidence type="ECO:0000313" key="7">
    <source>
        <dbReference type="Proteomes" id="UP001204798"/>
    </source>
</evidence>
<dbReference type="SMART" id="SM00941">
    <property type="entry name" value="PYNP_C"/>
    <property type="match status" value="1"/>
</dbReference>
<dbReference type="InterPro" id="IPR000053">
    <property type="entry name" value="Thymidine/pyrmidine_PPase"/>
</dbReference>
<gene>
    <name evidence="6" type="ORF">M2350_002907</name>
</gene>
<sequence length="431" mass="45489">MLVYEIIRKKLDGEKNSAEEIRQLVMGFVRGEVAPEQMAAWLAAVYIRGLSDEETWWLTETMAKSGRTIDLSPIEGIKVDKHSTGGVGDKVSIVVVPLVAAAGVPVAKLTGRALGHTGGTADKLESIPGMRLNLSEEEFVAQVKRIGCAIAVATEDIAPADKKIYALRDKTATIASIPLIVSSILSKKLAGGADAFVFDVKFGDGAFMRRLEDAKALAEALVRIAKLAGKKAVAVLSSMEQPLGHAIGNAVEVAEAIDVLKGNGPDDVRKLCIAIAAQMLWLGGAVTTPEEGHSKALELLQSGAALEKFRQLVSAQGGDASIVEDTKKLPQPSYRVEVRAEQSGVITRIATRKLGLISGQLGATRMGAEEIDPSAGIIVVKKVGENVESGETLAILQSNKPVGNEVLEEVRNCFAIGSSAERLPILAGFVG</sequence>
<evidence type="ECO:0000259" key="5">
    <source>
        <dbReference type="SMART" id="SM00941"/>
    </source>
</evidence>
<dbReference type="RefSeq" id="WP_259099762.1">
    <property type="nucleotide sequence ID" value="NZ_CP130454.1"/>
</dbReference>
<dbReference type="InterPro" id="IPR013102">
    <property type="entry name" value="PYNP_C"/>
</dbReference>
<dbReference type="InterPro" id="IPR035902">
    <property type="entry name" value="Nuc_phospho_transferase"/>
</dbReference>
<keyword evidence="4 6" id="KW-0808">Transferase</keyword>
<comment type="similarity">
    <text evidence="1">Belongs to the thymidine/pyrimidine-nucleoside phosphorylase family.</text>
</comment>
<dbReference type="InterPro" id="IPR017459">
    <property type="entry name" value="Glycosyl_Trfase_fam3_N_dom"/>
</dbReference>
<evidence type="ECO:0000256" key="1">
    <source>
        <dbReference type="ARBA" id="ARBA00006915"/>
    </source>
</evidence>
<dbReference type="Gene3D" id="3.40.1030.10">
    <property type="entry name" value="Nucleoside phosphorylase/phosphoribosyltransferase catalytic domain"/>
    <property type="match status" value="1"/>
</dbReference>
<keyword evidence="3 6" id="KW-0328">Glycosyltransferase</keyword>
<dbReference type="SUPFAM" id="SSF52418">
    <property type="entry name" value="Nucleoside phosphorylase/phosphoribosyltransferase catalytic domain"/>
    <property type="match status" value="1"/>
</dbReference>
<comment type="subunit">
    <text evidence="2">Homodimer.</text>
</comment>
<dbReference type="PIRSF" id="PIRSF000478">
    <property type="entry name" value="TP_PyNP"/>
    <property type="match status" value="1"/>
</dbReference>
<dbReference type="Pfam" id="PF00591">
    <property type="entry name" value="Glycos_transf_3"/>
    <property type="match status" value="1"/>
</dbReference>
<evidence type="ECO:0000313" key="6">
    <source>
        <dbReference type="EMBL" id="MCS3920478.1"/>
    </source>
</evidence>
<dbReference type="EC" id="2.4.2.2" evidence="6"/>
<dbReference type="Pfam" id="PF02885">
    <property type="entry name" value="Glycos_trans_3N"/>
    <property type="match status" value="1"/>
</dbReference>
<dbReference type="EMBL" id="JANUCP010000005">
    <property type="protein sequence ID" value="MCS3920478.1"/>
    <property type="molecule type" value="Genomic_DNA"/>
</dbReference>
<comment type="caution">
    <text evidence="6">The sequence shown here is derived from an EMBL/GenBank/DDBJ whole genome shotgun (WGS) entry which is preliminary data.</text>
</comment>
<dbReference type="InterPro" id="IPR036566">
    <property type="entry name" value="PYNP-like_C_sf"/>
</dbReference>
<dbReference type="Pfam" id="PF07831">
    <property type="entry name" value="PYNP_C"/>
    <property type="match status" value="1"/>
</dbReference>
<dbReference type="SUPFAM" id="SSF54680">
    <property type="entry name" value="Pyrimidine nucleoside phosphorylase C-terminal domain"/>
    <property type="match status" value="1"/>
</dbReference>
<dbReference type="Gene3D" id="3.90.1170.30">
    <property type="entry name" value="Pyrimidine nucleoside phosphorylase-like, C-terminal domain"/>
    <property type="match status" value="1"/>
</dbReference>
<dbReference type="GO" id="GO:0016154">
    <property type="term" value="F:pyrimidine-nucleoside phosphorylase activity"/>
    <property type="evidence" value="ECO:0007669"/>
    <property type="project" value="UniProtKB-EC"/>
</dbReference>
<dbReference type="InterPro" id="IPR036320">
    <property type="entry name" value="Glycosyl_Trfase_fam3_N_dom_sf"/>
</dbReference>
<dbReference type="PANTHER" id="PTHR10515:SF0">
    <property type="entry name" value="THYMIDINE PHOSPHORYLASE"/>
    <property type="match status" value="1"/>
</dbReference>
<protein>
    <submittedName>
        <fullName evidence="6">Pyrimidine-nucleoside phosphorylase</fullName>
        <ecNumber evidence="6">2.4.2.2</ecNumber>
    </submittedName>
</protein>
<dbReference type="InterPro" id="IPR018090">
    <property type="entry name" value="Pyrmidine_PPas_bac/euk"/>
</dbReference>
<keyword evidence="7" id="KW-1185">Reference proteome</keyword>
<evidence type="ECO:0000256" key="3">
    <source>
        <dbReference type="ARBA" id="ARBA00022676"/>
    </source>
</evidence>
<dbReference type="SUPFAM" id="SSF47648">
    <property type="entry name" value="Nucleoside phosphorylase/phosphoribosyltransferase N-terminal domain"/>
    <property type="match status" value="1"/>
</dbReference>
<evidence type="ECO:0000256" key="4">
    <source>
        <dbReference type="ARBA" id="ARBA00022679"/>
    </source>
</evidence>
<dbReference type="InterPro" id="IPR000312">
    <property type="entry name" value="Glycosyl_Trfase_fam3"/>
</dbReference>
<accession>A0ABT2ER77</accession>
<organism evidence="6 7">
    <name type="scientific">Candidatus Fervidibacter sacchari</name>
    <dbReference type="NCBI Taxonomy" id="1448929"/>
    <lineage>
        <taxon>Bacteria</taxon>
        <taxon>Candidatus Fervidibacterota</taxon>
        <taxon>Candidatus Fervidibacter</taxon>
    </lineage>
</organism>
<dbReference type="NCBIfam" id="NF004490">
    <property type="entry name" value="PRK05820.1"/>
    <property type="match status" value="1"/>
</dbReference>
<name>A0ABT2ER77_9BACT</name>
<dbReference type="Proteomes" id="UP001204798">
    <property type="component" value="Unassembled WGS sequence"/>
</dbReference>
<dbReference type="PANTHER" id="PTHR10515">
    <property type="entry name" value="THYMIDINE PHOSPHORYLASE"/>
    <property type="match status" value="1"/>
</dbReference>
<reference evidence="6 7" key="1">
    <citation type="submission" date="2022-08" db="EMBL/GenBank/DDBJ databases">
        <title>Bacterial and archaeal communities from various locations to study Microbial Dark Matter (Phase II).</title>
        <authorList>
            <person name="Stepanauskas R."/>
        </authorList>
    </citation>
    <scope>NUCLEOTIDE SEQUENCE [LARGE SCALE GENOMIC DNA]</scope>
    <source>
        <strain evidence="6 7">PD1</strain>
    </source>
</reference>
<dbReference type="Gene3D" id="1.20.970.10">
    <property type="entry name" value="Transferase, Pyrimidine Nucleoside Phosphorylase, Chain C"/>
    <property type="match status" value="1"/>
</dbReference>
<feature type="domain" description="Pyrimidine nucleoside phosphorylase C-terminal" evidence="5">
    <location>
        <begin position="345"/>
        <end position="417"/>
    </location>
</feature>
<evidence type="ECO:0000256" key="2">
    <source>
        <dbReference type="ARBA" id="ARBA00011738"/>
    </source>
</evidence>